<evidence type="ECO:0000256" key="3">
    <source>
        <dbReference type="ARBA" id="ARBA00007769"/>
    </source>
</evidence>
<keyword evidence="5" id="KW-0479">Metal-binding</keyword>
<dbReference type="Gene3D" id="3.40.718.10">
    <property type="entry name" value="Isopropylmalate Dehydrogenase"/>
    <property type="match status" value="1"/>
</dbReference>
<dbReference type="Proteomes" id="UP001202328">
    <property type="component" value="Unassembled WGS sequence"/>
</dbReference>
<dbReference type="PANTHER" id="PTHR11822">
    <property type="entry name" value="NADP-SPECIFIC ISOCITRATE DEHYDROGENASE"/>
    <property type="match status" value="1"/>
</dbReference>
<evidence type="ECO:0000256" key="6">
    <source>
        <dbReference type="ARBA" id="ARBA00022842"/>
    </source>
</evidence>
<accession>A0AAD4SZ67</accession>
<dbReference type="GO" id="GO:0006102">
    <property type="term" value="P:isocitrate metabolic process"/>
    <property type="evidence" value="ECO:0007669"/>
    <property type="project" value="InterPro"/>
</dbReference>
<dbReference type="GO" id="GO:0006739">
    <property type="term" value="P:NADP+ metabolic process"/>
    <property type="evidence" value="ECO:0007669"/>
    <property type="project" value="TreeGrafter"/>
</dbReference>
<dbReference type="Pfam" id="PF00180">
    <property type="entry name" value="Iso_dh"/>
    <property type="match status" value="1"/>
</dbReference>
<keyword evidence="4" id="KW-0816">Tricarboxylic acid cycle</keyword>
<dbReference type="GO" id="GO:0004450">
    <property type="term" value="F:isocitrate dehydrogenase (NADP+) activity"/>
    <property type="evidence" value="ECO:0007669"/>
    <property type="project" value="InterPro"/>
</dbReference>
<comment type="caution">
    <text evidence="11">The sequence shown here is derived from an EMBL/GenBank/DDBJ whole genome shotgun (WGS) entry which is preliminary data.</text>
</comment>
<reference evidence="11" key="1">
    <citation type="submission" date="2022-04" db="EMBL/GenBank/DDBJ databases">
        <title>A functionally conserved STORR gene fusion in Papaver species that diverged 16.8 million years ago.</title>
        <authorList>
            <person name="Catania T."/>
        </authorList>
    </citation>
    <scope>NUCLEOTIDE SEQUENCE</scope>
    <source>
        <strain evidence="11">S-188037</strain>
    </source>
</reference>
<proteinExistence type="inferred from homology"/>
<protein>
    <recommendedName>
        <fullName evidence="10">Isopropylmalate dehydrogenase-like domain-containing protein</fullName>
    </recommendedName>
</protein>
<evidence type="ECO:0000256" key="7">
    <source>
        <dbReference type="ARBA" id="ARBA00023002"/>
    </source>
</evidence>
<feature type="signal peptide" evidence="9">
    <location>
        <begin position="1"/>
        <end position="16"/>
    </location>
</feature>
<evidence type="ECO:0000313" key="12">
    <source>
        <dbReference type="Proteomes" id="UP001202328"/>
    </source>
</evidence>
<organism evidence="11 12">
    <name type="scientific">Papaver atlanticum</name>
    <dbReference type="NCBI Taxonomy" id="357466"/>
    <lineage>
        <taxon>Eukaryota</taxon>
        <taxon>Viridiplantae</taxon>
        <taxon>Streptophyta</taxon>
        <taxon>Embryophyta</taxon>
        <taxon>Tracheophyta</taxon>
        <taxon>Spermatophyta</taxon>
        <taxon>Magnoliopsida</taxon>
        <taxon>Ranunculales</taxon>
        <taxon>Papaveraceae</taxon>
        <taxon>Papaveroideae</taxon>
        <taxon>Papaver</taxon>
    </lineage>
</organism>
<dbReference type="GO" id="GO:0005739">
    <property type="term" value="C:mitochondrion"/>
    <property type="evidence" value="ECO:0007669"/>
    <property type="project" value="TreeGrafter"/>
</dbReference>
<feature type="domain" description="Isopropylmalate dehydrogenase-like" evidence="10">
    <location>
        <begin position="100"/>
        <end position="160"/>
    </location>
</feature>
<dbReference type="InterPro" id="IPR004790">
    <property type="entry name" value="Isocitrate_DH_NADP"/>
</dbReference>
<name>A0AAD4SZ67_9MAGN</name>
<evidence type="ECO:0000256" key="1">
    <source>
        <dbReference type="ARBA" id="ARBA00001936"/>
    </source>
</evidence>
<keyword evidence="12" id="KW-1185">Reference proteome</keyword>
<evidence type="ECO:0000313" key="11">
    <source>
        <dbReference type="EMBL" id="KAI3928286.1"/>
    </source>
</evidence>
<dbReference type="PANTHER" id="PTHR11822:SF21">
    <property type="entry name" value="ISOCITRATE DEHYDROGENASE [NADP], MITOCHONDRIAL"/>
    <property type="match status" value="1"/>
</dbReference>
<gene>
    <name evidence="11" type="ORF">MKW98_023887</name>
</gene>
<comment type="cofactor">
    <cofactor evidence="2">
        <name>Mg(2+)</name>
        <dbReference type="ChEBI" id="CHEBI:18420"/>
    </cofactor>
</comment>
<sequence length="188" mass="21496">MLLWAHVVAVAKRVVAIFFTGNRVLMMSREINLCFGSLRSGSRESELCESMHISTLADHVPRGYVKYVSAVHKTPQSIYGNTAVVFQSSKIGDLTLCCIRFTDIFQELMKNLSFRYEHRLIDDMVAYALKSEGGYVWTCRNYDGDVQSDFLAQVPASIFIRKRVNHEEAAKQVNIPVCLIWCHRRERG</sequence>
<evidence type="ECO:0000256" key="8">
    <source>
        <dbReference type="ARBA" id="ARBA00023211"/>
    </source>
</evidence>
<evidence type="ECO:0000256" key="2">
    <source>
        <dbReference type="ARBA" id="ARBA00001946"/>
    </source>
</evidence>
<keyword evidence="6" id="KW-0460">Magnesium</keyword>
<evidence type="ECO:0000256" key="9">
    <source>
        <dbReference type="SAM" id="SignalP"/>
    </source>
</evidence>
<comment type="cofactor">
    <cofactor evidence="1">
        <name>Mn(2+)</name>
        <dbReference type="ChEBI" id="CHEBI:29035"/>
    </cofactor>
</comment>
<dbReference type="InterPro" id="IPR024084">
    <property type="entry name" value="IsoPropMal-DH-like_dom"/>
</dbReference>
<evidence type="ECO:0000256" key="5">
    <source>
        <dbReference type="ARBA" id="ARBA00022723"/>
    </source>
</evidence>
<dbReference type="GO" id="GO:0046872">
    <property type="term" value="F:metal ion binding"/>
    <property type="evidence" value="ECO:0007669"/>
    <property type="project" value="UniProtKB-KW"/>
</dbReference>
<keyword evidence="9" id="KW-0732">Signal</keyword>
<dbReference type="GO" id="GO:0006099">
    <property type="term" value="P:tricarboxylic acid cycle"/>
    <property type="evidence" value="ECO:0007669"/>
    <property type="project" value="UniProtKB-KW"/>
</dbReference>
<evidence type="ECO:0000259" key="10">
    <source>
        <dbReference type="Pfam" id="PF00180"/>
    </source>
</evidence>
<dbReference type="SUPFAM" id="SSF53659">
    <property type="entry name" value="Isocitrate/Isopropylmalate dehydrogenase-like"/>
    <property type="match status" value="1"/>
</dbReference>
<comment type="similarity">
    <text evidence="3">Belongs to the isocitrate and isopropylmalate dehydrogenases family.</text>
</comment>
<keyword evidence="7" id="KW-0560">Oxidoreductase</keyword>
<keyword evidence="8" id="KW-0464">Manganese</keyword>
<evidence type="ECO:0000256" key="4">
    <source>
        <dbReference type="ARBA" id="ARBA00022532"/>
    </source>
</evidence>
<dbReference type="AlphaFoldDB" id="A0AAD4SZ67"/>
<feature type="chain" id="PRO_5042154605" description="Isopropylmalate dehydrogenase-like domain-containing protein" evidence="9">
    <location>
        <begin position="17"/>
        <end position="188"/>
    </location>
</feature>
<dbReference type="EMBL" id="JAJJMB010007708">
    <property type="protein sequence ID" value="KAI3928286.1"/>
    <property type="molecule type" value="Genomic_DNA"/>
</dbReference>